<keyword evidence="1" id="KW-0812">Transmembrane</keyword>
<dbReference type="PANTHER" id="PTHR35337">
    <property type="entry name" value="SLR1478 PROTEIN"/>
    <property type="match status" value="1"/>
</dbReference>
<dbReference type="OrthoDB" id="5243448at2"/>
<dbReference type="Proteomes" id="UP000250434">
    <property type="component" value="Chromosome"/>
</dbReference>
<dbReference type="PANTHER" id="PTHR35337:SF1">
    <property type="entry name" value="SLR1478 PROTEIN"/>
    <property type="match status" value="1"/>
</dbReference>
<evidence type="ECO:0000256" key="1">
    <source>
        <dbReference type="SAM" id="Phobius"/>
    </source>
</evidence>
<proteinExistence type="predicted"/>
<evidence type="ECO:0000313" key="3">
    <source>
        <dbReference type="Proteomes" id="UP000250434"/>
    </source>
</evidence>
<dbReference type="InterPro" id="IPR002798">
    <property type="entry name" value="SpoIIM-like"/>
</dbReference>
<dbReference type="EMBL" id="CP015163">
    <property type="protein sequence ID" value="AXB47187.1"/>
    <property type="molecule type" value="Genomic_DNA"/>
</dbReference>
<organism evidence="2 3">
    <name type="scientific">Amycolatopsis albispora</name>
    <dbReference type="NCBI Taxonomy" id="1804986"/>
    <lineage>
        <taxon>Bacteria</taxon>
        <taxon>Bacillati</taxon>
        <taxon>Actinomycetota</taxon>
        <taxon>Actinomycetes</taxon>
        <taxon>Pseudonocardiales</taxon>
        <taxon>Pseudonocardiaceae</taxon>
        <taxon>Amycolatopsis</taxon>
    </lineage>
</organism>
<dbReference type="Pfam" id="PF01944">
    <property type="entry name" value="SpoIIM"/>
    <property type="match status" value="1"/>
</dbReference>
<keyword evidence="1" id="KW-0472">Membrane</keyword>
<dbReference type="KEGG" id="aab:A4R43_36005"/>
<feature type="transmembrane region" description="Helical" evidence="1">
    <location>
        <begin position="168"/>
        <end position="189"/>
    </location>
</feature>
<protein>
    <recommendedName>
        <fullName evidence="4">Stage II sporulation protein M</fullName>
    </recommendedName>
</protein>
<gene>
    <name evidence="2" type="ORF">A4R43_36005</name>
</gene>
<reference evidence="2 3" key="1">
    <citation type="submission" date="2016-04" db="EMBL/GenBank/DDBJ databases">
        <title>Complete genome sequence and analysis of deep-sea sediment isolate, Amycolatopsis sp. WP1.</title>
        <authorList>
            <person name="Wang H."/>
            <person name="Chen S."/>
            <person name="Wu Q."/>
        </authorList>
    </citation>
    <scope>NUCLEOTIDE SEQUENCE [LARGE SCALE GENOMIC DNA]</scope>
    <source>
        <strain evidence="2 3">WP1</strain>
    </source>
</reference>
<dbReference type="AlphaFoldDB" id="A0A344LGL3"/>
<feature type="transmembrane region" description="Helical" evidence="1">
    <location>
        <begin position="260"/>
        <end position="282"/>
    </location>
</feature>
<keyword evidence="3" id="KW-1185">Reference proteome</keyword>
<feature type="transmembrane region" description="Helical" evidence="1">
    <location>
        <begin position="288"/>
        <end position="308"/>
    </location>
</feature>
<keyword evidence="1" id="KW-1133">Transmembrane helix</keyword>
<evidence type="ECO:0000313" key="2">
    <source>
        <dbReference type="EMBL" id="AXB47187.1"/>
    </source>
</evidence>
<feature type="transmembrane region" description="Helical" evidence="1">
    <location>
        <begin position="196"/>
        <end position="215"/>
    </location>
</feature>
<evidence type="ECO:0008006" key="4">
    <source>
        <dbReference type="Google" id="ProtNLM"/>
    </source>
</evidence>
<feature type="transmembrane region" description="Helical" evidence="1">
    <location>
        <begin position="221"/>
        <end position="239"/>
    </location>
</feature>
<name>A0A344LGL3_9PSEU</name>
<feature type="transmembrane region" description="Helical" evidence="1">
    <location>
        <begin position="100"/>
        <end position="123"/>
    </location>
</feature>
<dbReference type="RefSeq" id="WP_113696244.1">
    <property type="nucleotide sequence ID" value="NZ_CP015163.1"/>
</dbReference>
<accession>A0A344LGL3</accession>
<sequence>MDVDVFVAAHRPAWDRLEHLTKRSRKLTGAEADELVLLYQRAATHLSTLRAKAPDPALVEHLSAVVIRARSAVTGTHSPAWREFGLFFSRRFPAAVYRSWHWWVPVMVVSLLASGVVSAWIALNPEVQAAVAAPEEIQQLTAPGGDFESYYSSDPAASFAARVWTNNAWVAAGCLLLGVLFGLPVLYILGSNVLNIGLSGGLMAAAGRLDVFLGLITPHGLLELTAVFVAAGTGLRLGWTVIDPGRRTRAAALGAEGRSVVLMALGLACVLLVTGVIEAFVTPSGLPTWARVGIGVVAELVFFAYVFILGRRAAAAGETGDLDARLTAATTPSSG</sequence>